<dbReference type="InterPro" id="IPR036890">
    <property type="entry name" value="HATPase_C_sf"/>
</dbReference>
<accession>A0ABR4NDE2</accession>
<evidence type="ECO:0000256" key="2">
    <source>
        <dbReference type="ARBA" id="ARBA00023012"/>
    </source>
</evidence>
<dbReference type="PANTHER" id="PTHR45339">
    <property type="entry name" value="HYBRID SIGNAL TRANSDUCTION HISTIDINE KINASE J"/>
    <property type="match status" value="1"/>
</dbReference>
<dbReference type="CDD" id="cd17546">
    <property type="entry name" value="REC_hyHK_CKI1_RcsC-like"/>
    <property type="match status" value="1"/>
</dbReference>
<dbReference type="EMBL" id="JADGIZ020000010">
    <property type="protein sequence ID" value="KAL2917559.1"/>
    <property type="molecule type" value="Genomic_DNA"/>
</dbReference>
<evidence type="ECO:0000313" key="6">
    <source>
        <dbReference type="EMBL" id="KAL2917559.1"/>
    </source>
</evidence>
<dbReference type="PROSITE" id="PS50110">
    <property type="entry name" value="RESPONSE_REGULATORY"/>
    <property type="match status" value="1"/>
</dbReference>
<dbReference type="PANTHER" id="PTHR45339:SF1">
    <property type="entry name" value="HYBRID SIGNAL TRANSDUCTION HISTIDINE KINASE J"/>
    <property type="match status" value="1"/>
</dbReference>
<feature type="region of interest" description="Disordered" evidence="4">
    <location>
        <begin position="785"/>
        <end position="815"/>
    </location>
</feature>
<dbReference type="InterPro" id="IPR001789">
    <property type="entry name" value="Sig_transdc_resp-reg_receiver"/>
</dbReference>
<organism evidence="6 7">
    <name type="scientific">Polyrhizophydium stewartii</name>
    <dbReference type="NCBI Taxonomy" id="2732419"/>
    <lineage>
        <taxon>Eukaryota</taxon>
        <taxon>Fungi</taxon>
        <taxon>Fungi incertae sedis</taxon>
        <taxon>Chytridiomycota</taxon>
        <taxon>Chytridiomycota incertae sedis</taxon>
        <taxon>Chytridiomycetes</taxon>
        <taxon>Rhizophydiales</taxon>
        <taxon>Rhizophydiales incertae sedis</taxon>
        <taxon>Polyrhizophydium</taxon>
    </lineage>
</organism>
<evidence type="ECO:0000256" key="1">
    <source>
        <dbReference type="ARBA" id="ARBA00022553"/>
    </source>
</evidence>
<dbReference type="Proteomes" id="UP001527925">
    <property type="component" value="Unassembled WGS sequence"/>
</dbReference>
<feature type="region of interest" description="Disordered" evidence="4">
    <location>
        <begin position="697"/>
        <end position="720"/>
    </location>
</feature>
<gene>
    <name evidence="6" type="ORF">HK105_202844</name>
</gene>
<dbReference type="SUPFAM" id="SSF52172">
    <property type="entry name" value="CheY-like"/>
    <property type="match status" value="1"/>
</dbReference>
<keyword evidence="2" id="KW-0902">Two-component regulatory system</keyword>
<feature type="region of interest" description="Disordered" evidence="4">
    <location>
        <begin position="1"/>
        <end position="29"/>
    </location>
</feature>
<sequence>MPQAVPAPATFAIKQSDPTLGPLPRDTPAPGSSGDTFVFPTLASGFHRSPGRLMNFLARLDRALAMQHTYLRLIAFCCRFLRLFTGFDRIDFVKADDNQVNVIIRIDADPVSGPKFAFPKLGKRFDFDPDDLTDDYQNGNIARTWADVEMPGSKLVGDDHLTDFDVKRCVFSMLAQESMAVYFRSMNMRSILILKAPALSDFYGAFSIQSLAPRSVDLASLAVLQSIAITINDHIGIALMHERTGYTLARSPPTRTIPSSLRALDRFGDKSHSVISLDAVHTETGASAAAGTTAISTGKADMGQPNALGVPAGTGHTSMAFLVCLMSDLMPVLDADAGIVSTRSASRMLLWRRDAHAGIPTSHPISGVAQTSESQPDDLKHTRSPLSAILACLRLARFASVFATHRVNVDLSPSRIASLAAGHELSADARRLLDAHRDAFEEFPGLLLVPLSRDGSAFIAFLRVRKILGIQPISNAEGDVTSICAEWTAYECNLARSVQLVAQRLADEQLLEQPEPEAWRKDIHHHRNCLTHRPWLLWTRIPPVLTPLHALINTAEAAMEEAAKRSDPAGLLDKLQTVRDTSVSLVPLMHDLLHLLQSRSGQLVFRREPFSVADAVQRASRMLLASVYTTGDTTLDLSISDDLADVMLIGDASKLRQIVWNQCAAVMPVVHGKTTLHLSVGVEDRTADSLTLVIRASSSETSKRSRSPSPSRSMEAARRAANETLRATGLSFHVMSQLVAARRGTIWDEPHELRVSMHFEIQPAPQPAALIAPAADAEAARAVSAAEVQAPAGSGSSGERTESEQASAEPRQTRILVAEDNPVNRQVLCRRLRAHLVSEAHDGSACVSMFAAAVLDGGAGGDACDLILMDVQMPECDGIEATRQIRAREAAHGLARTPIIGVSANVSVADWTRCREAGMDGFVPKPTNFKLIEAMIAEIRRGCIREFPPADNITQSHTAPGWFDPATTTAVFAPPTILQ</sequence>
<feature type="region of interest" description="Disordered" evidence="4">
    <location>
        <begin position="361"/>
        <end position="380"/>
    </location>
</feature>
<evidence type="ECO:0000256" key="4">
    <source>
        <dbReference type="SAM" id="MobiDB-lite"/>
    </source>
</evidence>
<dbReference type="SMART" id="SM00448">
    <property type="entry name" value="REC"/>
    <property type="match status" value="1"/>
</dbReference>
<keyword evidence="1 3" id="KW-0597">Phosphoprotein</keyword>
<feature type="domain" description="Response regulatory" evidence="5">
    <location>
        <begin position="814"/>
        <end position="940"/>
    </location>
</feature>
<evidence type="ECO:0000313" key="7">
    <source>
        <dbReference type="Proteomes" id="UP001527925"/>
    </source>
</evidence>
<dbReference type="Gene3D" id="3.40.50.2300">
    <property type="match status" value="1"/>
</dbReference>
<name>A0ABR4NDE2_9FUNG</name>
<feature type="modified residue" description="4-aspartylphosphate" evidence="3">
    <location>
        <position position="870"/>
    </location>
</feature>
<protein>
    <recommendedName>
        <fullName evidence="5">Response regulatory domain-containing protein</fullName>
    </recommendedName>
</protein>
<keyword evidence="7" id="KW-1185">Reference proteome</keyword>
<dbReference type="Pfam" id="PF00072">
    <property type="entry name" value="Response_reg"/>
    <property type="match status" value="1"/>
</dbReference>
<comment type="caution">
    <text evidence="6">The sequence shown here is derived from an EMBL/GenBank/DDBJ whole genome shotgun (WGS) entry which is preliminary data.</text>
</comment>
<feature type="compositionally biased region" description="Low complexity" evidence="4">
    <location>
        <begin position="785"/>
        <end position="798"/>
    </location>
</feature>
<evidence type="ECO:0000256" key="3">
    <source>
        <dbReference type="PROSITE-ProRule" id="PRU00169"/>
    </source>
</evidence>
<dbReference type="InterPro" id="IPR011006">
    <property type="entry name" value="CheY-like_superfamily"/>
</dbReference>
<proteinExistence type="predicted"/>
<evidence type="ECO:0000259" key="5">
    <source>
        <dbReference type="PROSITE" id="PS50110"/>
    </source>
</evidence>
<reference evidence="6 7" key="1">
    <citation type="submission" date="2023-09" db="EMBL/GenBank/DDBJ databases">
        <title>Pangenome analysis of Batrachochytrium dendrobatidis and related Chytrids.</title>
        <authorList>
            <person name="Yacoub M.N."/>
            <person name="Stajich J.E."/>
            <person name="James T.Y."/>
        </authorList>
    </citation>
    <scope>NUCLEOTIDE SEQUENCE [LARGE SCALE GENOMIC DNA]</scope>
    <source>
        <strain evidence="6 7">JEL0888</strain>
    </source>
</reference>
<dbReference type="Gene3D" id="3.30.565.10">
    <property type="entry name" value="Histidine kinase-like ATPase, C-terminal domain"/>
    <property type="match status" value="1"/>
</dbReference>